<dbReference type="Proteomes" id="UP000732399">
    <property type="component" value="Unassembled WGS sequence"/>
</dbReference>
<keyword evidence="6 13" id="KW-0808">Transferase</keyword>
<feature type="region of interest" description="Disordered" evidence="14">
    <location>
        <begin position="802"/>
        <end position="833"/>
    </location>
</feature>
<dbReference type="EMBL" id="JAAVJH010000003">
    <property type="protein sequence ID" value="NJR78053.1"/>
    <property type="molecule type" value="Genomic_DNA"/>
</dbReference>
<keyword evidence="8 13" id="KW-0235">DNA replication</keyword>
<dbReference type="Gene3D" id="3.20.20.140">
    <property type="entry name" value="Metal-dependent hydrolases"/>
    <property type="match status" value="1"/>
</dbReference>
<dbReference type="InterPro" id="IPR016195">
    <property type="entry name" value="Pol/histidinol_Pase-like"/>
</dbReference>
<dbReference type="InterPro" id="IPR004805">
    <property type="entry name" value="DnaE2/DnaE/PolC"/>
</dbReference>
<dbReference type="SUPFAM" id="SSF89550">
    <property type="entry name" value="PHP domain-like"/>
    <property type="match status" value="1"/>
</dbReference>
<dbReference type="NCBIfam" id="TIGR00594">
    <property type="entry name" value="polc"/>
    <property type="match status" value="1"/>
</dbReference>
<evidence type="ECO:0000256" key="6">
    <source>
        <dbReference type="ARBA" id="ARBA00022679"/>
    </source>
</evidence>
<evidence type="ECO:0000256" key="14">
    <source>
        <dbReference type="SAM" id="MobiDB-lite"/>
    </source>
</evidence>
<sequence length="1149" mass="126693">MTYSELQVTTHFSFLRGASSPEELFATAAQMGMPALGVTDRNSVAGVVRMLYAQEQVAAQHPAPPRLVVGCRLDLVSGAALLVWPQDRAAWTRLTRLLTLGKSRAQAQRGEKGRCFLHWEDVAGHADGLVAALVPDVAGTGEGDLRWMADLFPGAEGRGHVCLTHWRRPGEALRLHDTAAAARRFGLAPLATGDVLYHHPDKRMLQDVVTAIREKCTIDELGFRRERHAGRHLMPPDEMARLFRHHPDALSAVDAIVERCTFSLRDLSYQYPDEEVIPGKSPQEALAAMAWNGLRHRFGPTPPAAYRTLLEHELSLVGRMDYAPYFLTVNSIVQFARSQDILCQGRGSAANSVICFALGITSIDPVKHQLLFERFVSEERREPPDIDVDFEHERREEVIQWIYDSYGRDHAALTAVVSRFRTRGAIREVGKALGLPEDMTGALASQVWGWSNEGVPDEHVAALNLDAREPRLAQALDLARQLIGAPRHLSQHPGGFVLTRAPLHDLVPIEPAAMADRHVIEWEKADIEELSFMKVDILGLGMLGCMRRAFDLLAAHKGIAMNMASPAMQEDDPATFAMIQKADTLGVFQIESRAQMSMLPRMKPVNFYDIAIQVAIVRPGPIQGDMVHPYLKRREGKETVDYPSPALETVLKKTLGVPLFQEQAMQVAILGAGFTPGEADELRRAMATFKLTGGVGRFHEKLVAGMRERGISPIFAERLVKQIEGFGSYGFPESHAASFAKIAYASSWMKCHHPDVFCAALLNAQPMGFYAPAQIVRDARAHGVEVRPVCVMESDWDTILLPGVDRPHPSGADAPPSLSRWERSGGSSMPPAWTEQRGALFTHHWARPAQPGGKGEGDQGTSSPRCPLRLGLRIVAGLSGEDAGRILAARGDRPFSSVEDLWRRSGVPLAALEKLARADGFAGMGLDRRQALWAIRGLGEAPLPLLAGIERREEPVTLARLTEGREVVEDYRATQLSLRAHPLQFLRPALADRRIVACDRLEHLDGKAVEVAGIILVRQRPGSAKGVLFITIEDETGVANGILWPDRFEAQRRVVMSSAMVSLRGRVQKEGSVVHVIIDRVTDLTAMLRQVGDVDLPKGFPRMVARGDGATHPGAPDRGDAGWKPTPRSDYHYRDRQEPVIPIRSHDFH</sequence>
<evidence type="ECO:0000256" key="4">
    <source>
        <dbReference type="ARBA" id="ARBA00017273"/>
    </source>
</evidence>
<dbReference type="Pfam" id="PF14579">
    <property type="entry name" value="HHH_6"/>
    <property type="match status" value="1"/>
</dbReference>
<dbReference type="Pfam" id="PF01336">
    <property type="entry name" value="tRNA_anti-codon"/>
    <property type="match status" value="1"/>
</dbReference>
<dbReference type="InterPro" id="IPR011708">
    <property type="entry name" value="DNA_pol3_alpha_NTPase_dom"/>
</dbReference>
<keyword evidence="17" id="KW-1185">Reference proteome</keyword>
<keyword evidence="9 13" id="KW-0227">DNA damage</keyword>
<evidence type="ECO:0000256" key="1">
    <source>
        <dbReference type="ARBA" id="ARBA00004496"/>
    </source>
</evidence>
<keyword evidence="10 13" id="KW-0239">DNA-directed DNA polymerase</keyword>
<dbReference type="InterPro" id="IPR004365">
    <property type="entry name" value="NA-bd_OB_tRNA"/>
</dbReference>
<dbReference type="Pfam" id="PF02811">
    <property type="entry name" value="PHP"/>
    <property type="match status" value="1"/>
</dbReference>
<evidence type="ECO:0000313" key="17">
    <source>
        <dbReference type="Proteomes" id="UP000732399"/>
    </source>
</evidence>
<dbReference type="EC" id="2.7.7.7" evidence="3 13"/>
<dbReference type="PANTHER" id="PTHR32294">
    <property type="entry name" value="DNA POLYMERASE III SUBUNIT ALPHA"/>
    <property type="match status" value="1"/>
</dbReference>
<dbReference type="InterPro" id="IPR023073">
    <property type="entry name" value="DnaE2"/>
</dbReference>
<evidence type="ECO:0000256" key="13">
    <source>
        <dbReference type="HAMAP-Rule" id="MF_01902"/>
    </source>
</evidence>
<evidence type="ECO:0000256" key="9">
    <source>
        <dbReference type="ARBA" id="ARBA00022763"/>
    </source>
</evidence>
<keyword evidence="7 13" id="KW-0548">Nucleotidyltransferase</keyword>
<dbReference type="CDD" id="cd07434">
    <property type="entry name" value="PHP_PolIIIA_DnaE2"/>
    <property type="match status" value="1"/>
</dbReference>
<protein>
    <recommendedName>
        <fullName evidence="4 13">Error-prone DNA polymerase</fullName>
        <ecNumber evidence="3 13">2.7.7.7</ecNumber>
    </recommendedName>
</protein>
<keyword evidence="5 13" id="KW-0963">Cytoplasm</keyword>
<dbReference type="InterPro" id="IPR004013">
    <property type="entry name" value="PHP_dom"/>
</dbReference>
<dbReference type="RefSeq" id="WP_168133597.1">
    <property type="nucleotide sequence ID" value="NZ_JAAVJH010000003.1"/>
</dbReference>
<keyword evidence="11 13" id="KW-0234">DNA repair</keyword>
<dbReference type="InterPro" id="IPR029460">
    <property type="entry name" value="DNAPol_HHH"/>
</dbReference>
<evidence type="ECO:0000256" key="11">
    <source>
        <dbReference type="ARBA" id="ARBA00023204"/>
    </source>
</evidence>
<organism evidence="16 17">
    <name type="scientific">Sphingomonas corticis</name>
    <dbReference type="NCBI Taxonomy" id="2722791"/>
    <lineage>
        <taxon>Bacteria</taxon>
        <taxon>Pseudomonadati</taxon>
        <taxon>Pseudomonadota</taxon>
        <taxon>Alphaproteobacteria</taxon>
        <taxon>Sphingomonadales</taxon>
        <taxon>Sphingomonadaceae</taxon>
        <taxon>Sphingomonas</taxon>
    </lineage>
</organism>
<feature type="compositionally biased region" description="Basic and acidic residues" evidence="14">
    <location>
        <begin position="1115"/>
        <end position="1149"/>
    </location>
</feature>
<evidence type="ECO:0000256" key="2">
    <source>
        <dbReference type="ARBA" id="ARBA00007391"/>
    </source>
</evidence>
<gene>
    <name evidence="13" type="primary">dnaE2</name>
    <name evidence="16" type="ORF">HBH26_05405</name>
</gene>
<evidence type="ECO:0000256" key="5">
    <source>
        <dbReference type="ARBA" id="ARBA00022490"/>
    </source>
</evidence>
<evidence type="ECO:0000256" key="7">
    <source>
        <dbReference type="ARBA" id="ARBA00022695"/>
    </source>
</evidence>
<evidence type="ECO:0000256" key="10">
    <source>
        <dbReference type="ARBA" id="ARBA00022932"/>
    </source>
</evidence>
<reference evidence="16 17" key="1">
    <citation type="submission" date="2020-03" db="EMBL/GenBank/DDBJ databases">
        <authorList>
            <person name="Wang L."/>
            <person name="He N."/>
            <person name="Li Y."/>
            <person name="Fang Y."/>
            <person name="Zhang F."/>
        </authorList>
    </citation>
    <scope>NUCLEOTIDE SEQUENCE [LARGE SCALE GENOMIC DNA]</scope>
    <source>
        <strain evidence="16 17">36D10-4-7</strain>
    </source>
</reference>
<feature type="region of interest" description="Disordered" evidence="14">
    <location>
        <begin position="1104"/>
        <end position="1149"/>
    </location>
</feature>
<dbReference type="PANTHER" id="PTHR32294:SF4">
    <property type="entry name" value="ERROR-PRONE DNA POLYMERASE"/>
    <property type="match status" value="1"/>
</dbReference>
<dbReference type="InterPro" id="IPR040982">
    <property type="entry name" value="DNA_pol3_finger"/>
</dbReference>
<dbReference type="NCBIfam" id="NF004225">
    <property type="entry name" value="PRK05672.1"/>
    <property type="match status" value="1"/>
</dbReference>
<evidence type="ECO:0000259" key="15">
    <source>
        <dbReference type="SMART" id="SM00481"/>
    </source>
</evidence>
<dbReference type="SMART" id="SM00481">
    <property type="entry name" value="POLIIIAc"/>
    <property type="match status" value="1"/>
</dbReference>
<comment type="subcellular location">
    <subcellularLocation>
        <location evidence="1 13">Cytoplasm</location>
    </subcellularLocation>
</comment>
<dbReference type="GO" id="GO:0003887">
    <property type="term" value="F:DNA-directed DNA polymerase activity"/>
    <property type="evidence" value="ECO:0007669"/>
    <property type="project" value="UniProtKB-EC"/>
</dbReference>
<comment type="caution">
    <text evidence="16">The sequence shown here is derived from an EMBL/GenBank/DDBJ whole genome shotgun (WGS) entry which is preliminary data.</text>
</comment>
<comment type="catalytic activity">
    <reaction evidence="12 13">
        <text>DNA(n) + a 2'-deoxyribonucleoside 5'-triphosphate = DNA(n+1) + diphosphate</text>
        <dbReference type="Rhea" id="RHEA:22508"/>
        <dbReference type="Rhea" id="RHEA-COMP:17339"/>
        <dbReference type="Rhea" id="RHEA-COMP:17340"/>
        <dbReference type="ChEBI" id="CHEBI:33019"/>
        <dbReference type="ChEBI" id="CHEBI:61560"/>
        <dbReference type="ChEBI" id="CHEBI:173112"/>
        <dbReference type="EC" id="2.7.7.7"/>
    </reaction>
</comment>
<dbReference type="Pfam" id="PF17657">
    <property type="entry name" value="DNA_pol3_finger"/>
    <property type="match status" value="1"/>
</dbReference>
<evidence type="ECO:0000256" key="12">
    <source>
        <dbReference type="ARBA" id="ARBA00049244"/>
    </source>
</evidence>
<evidence type="ECO:0000256" key="3">
    <source>
        <dbReference type="ARBA" id="ARBA00012417"/>
    </source>
</evidence>
<evidence type="ECO:0000256" key="8">
    <source>
        <dbReference type="ARBA" id="ARBA00022705"/>
    </source>
</evidence>
<dbReference type="Pfam" id="PF07733">
    <property type="entry name" value="DNA_pol3_alpha"/>
    <property type="match status" value="1"/>
</dbReference>
<comment type="function">
    <text evidence="13">DNA polymerase involved in damage-induced mutagenesis and translesion synthesis (TLS). It is not the major replicative DNA polymerase.</text>
</comment>
<evidence type="ECO:0000313" key="16">
    <source>
        <dbReference type="EMBL" id="NJR78053.1"/>
    </source>
</evidence>
<name>A0ABX1CM96_9SPHN</name>
<comment type="similarity">
    <text evidence="2 13">Belongs to the DNA polymerase type-C family. DnaE2 subfamily.</text>
</comment>
<proteinExistence type="inferred from homology"/>
<feature type="domain" description="Polymerase/histidinol phosphatase N-terminal" evidence="15">
    <location>
        <begin position="4"/>
        <end position="77"/>
    </location>
</feature>
<accession>A0ABX1CM96</accession>
<dbReference type="InterPro" id="IPR003141">
    <property type="entry name" value="Pol/His_phosphatase_N"/>
</dbReference>
<dbReference type="HAMAP" id="MF_01902">
    <property type="entry name" value="DNApol_error_prone"/>
    <property type="match status" value="1"/>
</dbReference>
<dbReference type="CDD" id="cd04485">
    <property type="entry name" value="DnaE_OBF"/>
    <property type="match status" value="1"/>
</dbReference>